<dbReference type="Proteomes" id="UP000024635">
    <property type="component" value="Unassembled WGS sequence"/>
</dbReference>
<feature type="compositionally biased region" description="Basic and acidic residues" evidence="2">
    <location>
        <begin position="349"/>
        <end position="363"/>
    </location>
</feature>
<sequence>MDGAADLLALLPEVQEALSDEFDGIECSVGPGPDLSQSPFRLEVAHLGRQITFVPDVAHLDEFDSTGLHRINLSKSSALFTDGQSSCCLELILGRGRNWREPLIKLFDKLYPNKWAFFIVELEHSQPTYHLLCCNSPVISTRREDTPDSTEPSSQISSPPESVAESSNFSLWIAPVTRVFAVPPLPPVKKVRVVKKIVKKRTPNEDIYDENGDKKKLVRALRKKLEKNDDEAPAAEANRTMTNGTPSPARSSSDVSTTPEKSDKLTPEKQTEKPTRASLGRGLASNGVEQNAGTSKSATPERKTADEAENSSISDLRKKLMESSESTSGINGERKSSVSSRVSSSRKSLTPDRRLDPIYEGKNRTKPYAFGGVGKEKSQERSDDKKQESLKDLPQKMASSFTEKESGNPAGKGVKKRSVSPAQIHEQEVVCRANGTNVEMPVLCLQLILGNYFTYEQLGQLRAVHPHWDEICGQLLNSGYYRLLERSDKLLMALQRKLPADPSLHLPTSILTNIQVHILNSVDVMRAVLDEGVCCFPYGVILDKTNALLDQVEFMLKGGDQDKVKWEPVALLAKKAALHYRTYLERTMEERLGEGLRLKAAQRIIRLDSFLVESTVSKLEKDANKARDELKWELEQLQHQNAQLRKDNRQLKLDHMRLESRVEVLEQKFKTLARLLS</sequence>
<proteinExistence type="predicted"/>
<dbReference type="EMBL" id="JARK01001551">
    <property type="protein sequence ID" value="EYB90709.1"/>
    <property type="molecule type" value="Genomic_DNA"/>
</dbReference>
<feature type="region of interest" description="Disordered" evidence="2">
    <location>
        <begin position="142"/>
        <end position="162"/>
    </location>
</feature>
<dbReference type="OrthoDB" id="5860767at2759"/>
<comment type="caution">
    <text evidence="3">The sequence shown here is derived from an EMBL/GenBank/DDBJ whole genome shotgun (WGS) entry which is preliminary data.</text>
</comment>
<feature type="compositionally biased region" description="Basic and acidic residues" evidence="2">
    <location>
        <begin position="374"/>
        <end position="394"/>
    </location>
</feature>
<feature type="region of interest" description="Disordered" evidence="2">
    <location>
        <begin position="225"/>
        <end position="419"/>
    </location>
</feature>
<dbReference type="AlphaFoldDB" id="A0A016SK67"/>
<feature type="compositionally biased region" description="Polar residues" evidence="2">
    <location>
        <begin position="239"/>
        <end position="259"/>
    </location>
</feature>
<name>A0A016SK67_9BILA</name>
<evidence type="ECO:0000313" key="3">
    <source>
        <dbReference type="EMBL" id="EYB90709.1"/>
    </source>
</evidence>
<accession>A0A0D6LR04</accession>
<feature type="compositionally biased region" description="Low complexity" evidence="2">
    <location>
        <begin position="149"/>
        <end position="162"/>
    </location>
</feature>
<keyword evidence="1" id="KW-0175">Coiled coil</keyword>
<reference evidence="4" key="1">
    <citation type="journal article" date="2015" name="Nat. Genet.">
        <title>The genome and transcriptome of the zoonotic hookworm Ancylostoma ceylanicum identify infection-specific gene families.</title>
        <authorList>
            <person name="Schwarz E.M."/>
            <person name="Hu Y."/>
            <person name="Antoshechkin I."/>
            <person name="Miller M.M."/>
            <person name="Sternberg P.W."/>
            <person name="Aroian R.V."/>
        </authorList>
    </citation>
    <scope>NUCLEOTIDE SEQUENCE</scope>
    <source>
        <strain evidence="4">HY135</strain>
    </source>
</reference>
<gene>
    <name evidence="3" type="primary">Acey_s0215.g2358</name>
    <name evidence="3" type="synonym">Acey-ZC247.2</name>
    <name evidence="3" type="ORF">Y032_0215g2358</name>
</gene>
<evidence type="ECO:0000256" key="2">
    <source>
        <dbReference type="SAM" id="MobiDB-lite"/>
    </source>
</evidence>
<feature type="compositionally biased region" description="Low complexity" evidence="2">
    <location>
        <begin position="337"/>
        <end position="348"/>
    </location>
</feature>
<organism evidence="3 4">
    <name type="scientific">Ancylostoma ceylanicum</name>
    <dbReference type="NCBI Taxonomy" id="53326"/>
    <lineage>
        <taxon>Eukaryota</taxon>
        <taxon>Metazoa</taxon>
        <taxon>Ecdysozoa</taxon>
        <taxon>Nematoda</taxon>
        <taxon>Chromadorea</taxon>
        <taxon>Rhabditida</taxon>
        <taxon>Rhabditina</taxon>
        <taxon>Rhabditomorpha</taxon>
        <taxon>Strongyloidea</taxon>
        <taxon>Ancylostomatidae</taxon>
        <taxon>Ancylostomatinae</taxon>
        <taxon>Ancylostoma</taxon>
    </lineage>
</organism>
<evidence type="ECO:0000256" key="1">
    <source>
        <dbReference type="SAM" id="Coils"/>
    </source>
</evidence>
<feature type="compositionally biased region" description="Basic and acidic residues" evidence="2">
    <location>
        <begin position="260"/>
        <end position="275"/>
    </location>
</feature>
<evidence type="ECO:0000313" key="4">
    <source>
        <dbReference type="Proteomes" id="UP000024635"/>
    </source>
</evidence>
<feature type="compositionally biased region" description="Polar residues" evidence="2">
    <location>
        <begin position="287"/>
        <end position="298"/>
    </location>
</feature>
<dbReference type="STRING" id="53326.A0A016SK67"/>
<accession>A0A016SK67</accession>
<feature type="coiled-coil region" evidence="1">
    <location>
        <begin position="616"/>
        <end position="675"/>
    </location>
</feature>
<keyword evidence="4" id="KW-1185">Reference proteome</keyword>
<protein>
    <submittedName>
        <fullName evidence="3">Uncharacterized protein</fullName>
    </submittedName>
</protein>